<dbReference type="PANTHER" id="PTHR10513:SF24">
    <property type="entry name" value="THYMIDINE KINASE 2, MITOCHONDRIAL"/>
    <property type="match status" value="1"/>
</dbReference>
<dbReference type="Gene3D" id="3.40.50.300">
    <property type="entry name" value="P-loop containing nucleotide triphosphate hydrolases"/>
    <property type="match status" value="1"/>
</dbReference>
<protein>
    <submittedName>
        <fullName evidence="2">Deoxynucleoside kinase</fullName>
    </submittedName>
</protein>
<dbReference type="InterPro" id="IPR027417">
    <property type="entry name" value="P-loop_NTPase"/>
</dbReference>
<dbReference type="Pfam" id="PF01712">
    <property type="entry name" value="dNK"/>
    <property type="match status" value="1"/>
</dbReference>
<evidence type="ECO:0000313" key="2">
    <source>
        <dbReference type="EMBL" id="QQP49827.1"/>
    </source>
</evidence>
<dbReference type="InterPro" id="IPR031314">
    <property type="entry name" value="DNK_dom"/>
</dbReference>
<accession>A0A7T8K7H9</accession>
<dbReference type="SUPFAM" id="SSF52540">
    <property type="entry name" value="P-loop containing nucleoside triphosphate hydrolases"/>
    <property type="match status" value="1"/>
</dbReference>
<dbReference type="OrthoDB" id="567086at2759"/>
<reference evidence="3" key="1">
    <citation type="submission" date="2021-01" db="EMBL/GenBank/DDBJ databases">
        <title>Caligus Genome Assembly.</title>
        <authorList>
            <person name="Gallardo-Escarate C."/>
        </authorList>
    </citation>
    <scope>NUCLEOTIDE SEQUENCE [LARGE SCALE GENOMIC DNA]</scope>
</reference>
<keyword evidence="2" id="KW-0418">Kinase</keyword>
<dbReference type="PANTHER" id="PTHR10513">
    <property type="entry name" value="DEOXYNUCLEOSIDE KINASE"/>
    <property type="match status" value="1"/>
</dbReference>
<evidence type="ECO:0000259" key="1">
    <source>
        <dbReference type="Pfam" id="PF01712"/>
    </source>
</evidence>
<feature type="domain" description="Deoxynucleoside kinase" evidence="1">
    <location>
        <begin position="69"/>
        <end position="270"/>
    </location>
</feature>
<dbReference type="Proteomes" id="UP000595437">
    <property type="component" value="Chromosome 7"/>
</dbReference>
<dbReference type="EMBL" id="CP045896">
    <property type="protein sequence ID" value="QQP49827.1"/>
    <property type="molecule type" value="Genomic_DNA"/>
</dbReference>
<keyword evidence="2" id="KW-0808">Transferase</keyword>
<dbReference type="GO" id="GO:0019136">
    <property type="term" value="F:deoxynucleoside kinase activity"/>
    <property type="evidence" value="ECO:0007669"/>
    <property type="project" value="TreeGrafter"/>
</dbReference>
<evidence type="ECO:0000313" key="3">
    <source>
        <dbReference type="Proteomes" id="UP000595437"/>
    </source>
</evidence>
<keyword evidence="3" id="KW-1185">Reference proteome</keyword>
<dbReference type="CDD" id="cd01673">
    <property type="entry name" value="dNK"/>
    <property type="match status" value="1"/>
</dbReference>
<sequence length="279" mass="32169">MCNPVSQLKIIAQLTTALQYPCNRGVYGERSDFVVKYLLFDKAFFAVDNRGIKNNIDTLFVSREHCLRKTTFLKLFESGLSGCKSGPSVRVVEEPVSAWQNLHGHNILELMYKDPSRWGHLFQSYVALTMTQVHTMRVKEEIKLMERSLLTAEKCFAANLYNSGNMSEAEYRVLKEWYAYLNAHHKMKVLPDLIVYLQTTPETCLKRVISRSRHEESTIPLDYLRELHELHEACLIQDSSLKVPVLVVDAENSNFLLSPETSFKPVLNQIMDYTVLMNK</sequence>
<organism evidence="2 3">
    <name type="scientific">Caligus rogercresseyi</name>
    <name type="common">Sea louse</name>
    <dbReference type="NCBI Taxonomy" id="217165"/>
    <lineage>
        <taxon>Eukaryota</taxon>
        <taxon>Metazoa</taxon>
        <taxon>Ecdysozoa</taxon>
        <taxon>Arthropoda</taxon>
        <taxon>Crustacea</taxon>
        <taxon>Multicrustacea</taxon>
        <taxon>Hexanauplia</taxon>
        <taxon>Copepoda</taxon>
        <taxon>Siphonostomatoida</taxon>
        <taxon>Caligidae</taxon>
        <taxon>Caligus</taxon>
    </lineage>
</organism>
<name>A0A7T8K7H9_CALRO</name>
<dbReference type="GO" id="GO:0005739">
    <property type="term" value="C:mitochondrion"/>
    <property type="evidence" value="ECO:0007669"/>
    <property type="project" value="TreeGrafter"/>
</dbReference>
<dbReference type="InterPro" id="IPR050566">
    <property type="entry name" value="Deoxyribonucleoside_kinase"/>
</dbReference>
<gene>
    <name evidence="2" type="ORF">FKW44_010623</name>
</gene>
<dbReference type="AlphaFoldDB" id="A0A7T8K7H9"/>
<proteinExistence type="predicted"/>